<keyword evidence="3" id="KW-0378">Hydrolase</keyword>
<dbReference type="EMBL" id="BAAAZN010000036">
    <property type="protein sequence ID" value="GAA3587710.1"/>
    <property type="molecule type" value="Genomic_DNA"/>
</dbReference>
<gene>
    <name evidence="3" type="ORF">GCM10022222_85440</name>
</gene>
<feature type="domain" description="Fumarylacetoacetase-like C-terminal" evidence="2">
    <location>
        <begin position="66"/>
        <end position="257"/>
    </location>
</feature>
<evidence type="ECO:0000313" key="4">
    <source>
        <dbReference type="Proteomes" id="UP001500689"/>
    </source>
</evidence>
<evidence type="ECO:0000313" key="3">
    <source>
        <dbReference type="EMBL" id="GAA3587710.1"/>
    </source>
</evidence>
<evidence type="ECO:0000256" key="1">
    <source>
        <dbReference type="ARBA" id="ARBA00023239"/>
    </source>
</evidence>
<dbReference type="Proteomes" id="UP001500689">
    <property type="component" value="Unassembled WGS sequence"/>
</dbReference>
<dbReference type="InterPro" id="IPR011234">
    <property type="entry name" value="Fumarylacetoacetase-like_C"/>
</dbReference>
<dbReference type="InterPro" id="IPR050772">
    <property type="entry name" value="Hydratase-Decarb/MhpD_sf"/>
</dbReference>
<reference evidence="4" key="1">
    <citation type="journal article" date="2019" name="Int. J. Syst. Evol. Microbiol.">
        <title>The Global Catalogue of Microorganisms (GCM) 10K type strain sequencing project: providing services to taxonomists for standard genome sequencing and annotation.</title>
        <authorList>
            <consortium name="The Broad Institute Genomics Platform"/>
            <consortium name="The Broad Institute Genome Sequencing Center for Infectious Disease"/>
            <person name="Wu L."/>
            <person name="Ma J."/>
        </authorList>
    </citation>
    <scope>NUCLEOTIDE SEQUENCE [LARGE SCALE GENOMIC DNA]</scope>
    <source>
        <strain evidence="4">JCM 16898</strain>
    </source>
</reference>
<name>A0ABP6YSN7_9PSEU</name>
<keyword evidence="4" id="KW-1185">Reference proteome</keyword>
<comment type="caution">
    <text evidence="3">The sequence shown here is derived from an EMBL/GenBank/DDBJ whole genome shotgun (WGS) entry which is preliminary data.</text>
</comment>
<dbReference type="GO" id="GO:0016787">
    <property type="term" value="F:hydrolase activity"/>
    <property type="evidence" value="ECO:0007669"/>
    <property type="project" value="UniProtKB-KW"/>
</dbReference>
<accession>A0ABP6YSN7</accession>
<dbReference type="PANTHER" id="PTHR30143">
    <property type="entry name" value="ACID HYDRATASE"/>
    <property type="match status" value="1"/>
</dbReference>
<keyword evidence="1" id="KW-0456">Lyase</keyword>
<dbReference type="SUPFAM" id="SSF56529">
    <property type="entry name" value="FAH"/>
    <property type="match status" value="1"/>
</dbReference>
<dbReference type="Gene3D" id="3.90.850.10">
    <property type="entry name" value="Fumarylacetoacetase-like, C-terminal domain"/>
    <property type="match status" value="1"/>
</dbReference>
<dbReference type="InterPro" id="IPR036663">
    <property type="entry name" value="Fumarylacetoacetase_C_sf"/>
</dbReference>
<proteinExistence type="predicted"/>
<organism evidence="3 4">
    <name type="scientific">Amycolatopsis ultiminotia</name>
    <dbReference type="NCBI Taxonomy" id="543629"/>
    <lineage>
        <taxon>Bacteria</taxon>
        <taxon>Bacillati</taxon>
        <taxon>Actinomycetota</taxon>
        <taxon>Actinomycetes</taxon>
        <taxon>Pseudonocardiales</taxon>
        <taxon>Pseudonocardiaceae</taxon>
        <taxon>Amycolatopsis</taxon>
    </lineage>
</organism>
<evidence type="ECO:0000259" key="2">
    <source>
        <dbReference type="Pfam" id="PF01557"/>
    </source>
</evidence>
<dbReference type="Pfam" id="PF01557">
    <property type="entry name" value="FAA_hydrolase"/>
    <property type="match status" value="1"/>
</dbReference>
<sequence length="271" mass="28425">MNVDDVAQTATRLLAAYEAGSPTHPVIADHPDATVIDAYAIQQAQVEEWARRGDLVRGHKVGLASRAIQRQMNVDQPDFGHLTQSMFHLEHDPIPATTYLQPRIEPEVAFVLGRPLEGPGVTIADAVRAVEFVLPALEIVDSRISDWKISIVDTIADNASSGGVILGSRPVPLAELDLRLVGCTLHRNGELVETGAGGAVLGSPLNSLVWLANTVGPLGVTLEPGHVVLPGSMTKAIPMAPGDTVVTTIAGLGTVTAVLGSEADTERGQAA</sequence>
<dbReference type="RefSeq" id="WP_344869369.1">
    <property type="nucleotide sequence ID" value="NZ_BAAAZN010000036.1"/>
</dbReference>
<dbReference type="PANTHER" id="PTHR30143:SF0">
    <property type="entry name" value="2-KETO-4-PENTENOATE HYDRATASE"/>
    <property type="match status" value="1"/>
</dbReference>
<protein>
    <submittedName>
        <fullName evidence="3">Fumarylacetoacetate hydrolase family protein</fullName>
    </submittedName>
</protein>